<keyword evidence="3" id="KW-1185">Reference proteome</keyword>
<name>A0A6A6I359_9PLEO</name>
<reference evidence="2" key="1">
    <citation type="journal article" date="2020" name="Stud. Mycol.">
        <title>101 Dothideomycetes genomes: a test case for predicting lifestyles and emergence of pathogens.</title>
        <authorList>
            <person name="Haridas S."/>
            <person name="Albert R."/>
            <person name="Binder M."/>
            <person name="Bloem J."/>
            <person name="Labutti K."/>
            <person name="Salamov A."/>
            <person name="Andreopoulos B."/>
            <person name="Baker S."/>
            <person name="Barry K."/>
            <person name="Bills G."/>
            <person name="Bluhm B."/>
            <person name="Cannon C."/>
            <person name="Castanera R."/>
            <person name="Culley D."/>
            <person name="Daum C."/>
            <person name="Ezra D."/>
            <person name="Gonzalez J."/>
            <person name="Henrissat B."/>
            <person name="Kuo A."/>
            <person name="Liang C."/>
            <person name="Lipzen A."/>
            <person name="Lutzoni F."/>
            <person name="Magnuson J."/>
            <person name="Mondo S."/>
            <person name="Nolan M."/>
            <person name="Ohm R."/>
            <person name="Pangilinan J."/>
            <person name="Park H.-J."/>
            <person name="Ramirez L."/>
            <person name="Alfaro M."/>
            <person name="Sun H."/>
            <person name="Tritt A."/>
            <person name="Yoshinaga Y."/>
            <person name="Zwiers L.-H."/>
            <person name="Turgeon B."/>
            <person name="Goodwin S."/>
            <person name="Spatafora J."/>
            <person name="Crous P."/>
            <person name="Grigoriev I."/>
        </authorList>
    </citation>
    <scope>NUCLEOTIDE SEQUENCE</scope>
    <source>
        <strain evidence="2">CBS 122368</strain>
    </source>
</reference>
<dbReference type="EMBL" id="ML987202">
    <property type="protein sequence ID" value="KAF2244925.1"/>
    <property type="molecule type" value="Genomic_DNA"/>
</dbReference>
<organism evidence="2 3">
    <name type="scientific">Trematosphaeria pertusa</name>
    <dbReference type="NCBI Taxonomy" id="390896"/>
    <lineage>
        <taxon>Eukaryota</taxon>
        <taxon>Fungi</taxon>
        <taxon>Dikarya</taxon>
        <taxon>Ascomycota</taxon>
        <taxon>Pezizomycotina</taxon>
        <taxon>Dothideomycetes</taxon>
        <taxon>Pleosporomycetidae</taxon>
        <taxon>Pleosporales</taxon>
        <taxon>Massarineae</taxon>
        <taxon>Trematosphaeriaceae</taxon>
        <taxon>Trematosphaeria</taxon>
    </lineage>
</organism>
<dbReference type="GeneID" id="54589787"/>
<dbReference type="Proteomes" id="UP000800094">
    <property type="component" value="Unassembled WGS sequence"/>
</dbReference>
<sequence>MRGSLPLQERSTARTLVDGHPGRPYERLGSDHCQGRHVKCEEPRCWWKTVYPESTVKSYSWNFNHPDSCTTMAMISALRDSSFEHSSESMVYRRKPRLFDRFREGLVSAVPGRQIPAVVFSPPAMHVHSVSVCNIVWTAADDALLGRCENIVEWFGVKTAWDGLENGTQSFRVHELRGFLSHPSAALILLLQQKFKA</sequence>
<evidence type="ECO:0000256" key="1">
    <source>
        <dbReference type="SAM" id="MobiDB-lite"/>
    </source>
</evidence>
<protein>
    <submittedName>
        <fullName evidence="2">Uncharacterized protein</fullName>
    </submittedName>
</protein>
<feature type="region of interest" description="Disordered" evidence="1">
    <location>
        <begin position="1"/>
        <end position="23"/>
    </location>
</feature>
<dbReference type="AlphaFoldDB" id="A0A6A6I359"/>
<proteinExistence type="predicted"/>
<accession>A0A6A6I359</accession>
<gene>
    <name evidence="2" type="ORF">BU26DRAFT_89335</name>
</gene>
<dbReference type="RefSeq" id="XP_033679929.1">
    <property type="nucleotide sequence ID" value="XM_033836457.1"/>
</dbReference>
<evidence type="ECO:0000313" key="3">
    <source>
        <dbReference type="Proteomes" id="UP000800094"/>
    </source>
</evidence>
<evidence type="ECO:0000313" key="2">
    <source>
        <dbReference type="EMBL" id="KAF2244925.1"/>
    </source>
</evidence>